<evidence type="ECO:0000313" key="2">
    <source>
        <dbReference type="Proteomes" id="UP000011747"/>
    </source>
</evidence>
<reference evidence="1 2" key="1">
    <citation type="submission" date="2011-09" db="EMBL/GenBank/DDBJ databases">
        <title>The Genome Sequence of Bacillus smithii 7_3_47FAA.</title>
        <authorList>
            <consortium name="The Broad Institute Genome Sequencing Platform"/>
            <person name="Earl A."/>
            <person name="Ward D."/>
            <person name="Feldgarden M."/>
            <person name="Gevers D."/>
            <person name="Daigneault M."/>
            <person name="Strauss J."/>
            <person name="Allen-Vercoe E."/>
            <person name="Young S.K."/>
            <person name="Zeng Q."/>
            <person name="Gargeya S."/>
            <person name="Fitzgerald M."/>
            <person name="Haas B."/>
            <person name="Abouelleil A."/>
            <person name="Alvarado L."/>
            <person name="Arachchi H.M."/>
            <person name="Berlin A."/>
            <person name="Brown A."/>
            <person name="Chapman S.B."/>
            <person name="Chen Z."/>
            <person name="Dunbar C."/>
            <person name="Freedman E."/>
            <person name="Gearin G."/>
            <person name="Goldberg J."/>
            <person name="Griggs A."/>
            <person name="Gujja S."/>
            <person name="Heiman D."/>
            <person name="Howarth C."/>
            <person name="Larson L."/>
            <person name="Lui A."/>
            <person name="MacDonald P.J.P."/>
            <person name="Montmayeur A."/>
            <person name="Murphy C."/>
            <person name="Neiman D."/>
            <person name="Pearson M."/>
            <person name="Priest M."/>
            <person name="Roberts A."/>
            <person name="Saif S."/>
            <person name="Shea T."/>
            <person name="Shenoy N."/>
            <person name="Sisk P."/>
            <person name="Stolte C."/>
            <person name="Sykes S."/>
            <person name="Wortman J."/>
            <person name="Nusbaum C."/>
            <person name="Birren B."/>
        </authorList>
    </citation>
    <scope>NUCLEOTIDE SEQUENCE [LARGE SCALE GENOMIC DNA]</scope>
    <source>
        <strain evidence="1 2">7_3_47FAA</strain>
    </source>
</reference>
<dbReference type="PANTHER" id="PTHR10000">
    <property type="entry name" value="PHOSPHOSERINE PHOSPHATASE"/>
    <property type="match status" value="1"/>
</dbReference>
<comment type="caution">
    <text evidence="1">The sequence shown here is derived from an EMBL/GenBank/DDBJ whole genome shotgun (WGS) entry which is preliminary data.</text>
</comment>
<sequence length="289" mass="33137">MVYRLLAVNIDGTILQDNGRLNKMTKEAIEYAQEKGIYICLVSGRHYPSVKKVAKSLKVDSCLIAHQGAFVAKQLDKPILLKRIQEDITYELTRFLESFHCRICLSHEKFSVSNKMDLPDSLVGRTVWQRTNNRMLYPQYFVESVRNYLEKEPVSPPKMEIIFQNPRDLEDAKKAIEGMYDEVAVIRTDQNRFDIVPSGVSKFQGLVYLCERINVSLKEVVMIGSGIDDLPLLHNAGLGVAMGNAPDQVKEAADWVTRSNQENGVSYVVKELFRRQRPIRFLEKMDHLK</sequence>
<dbReference type="Gene3D" id="3.30.1240.10">
    <property type="match status" value="1"/>
</dbReference>
<proteinExistence type="predicted"/>
<dbReference type="InterPro" id="IPR006379">
    <property type="entry name" value="HAD-SF_hydro_IIB"/>
</dbReference>
<organism evidence="1 2">
    <name type="scientific">Bacillus smithii 7_3_47FAA</name>
    <dbReference type="NCBI Taxonomy" id="665952"/>
    <lineage>
        <taxon>Bacteria</taxon>
        <taxon>Bacillati</taxon>
        <taxon>Bacillota</taxon>
        <taxon>Bacilli</taxon>
        <taxon>Bacillales</taxon>
        <taxon>Bacillaceae</taxon>
        <taxon>Bacillus</taxon>
    </lineage>
</organism>
<dbReference type="InterPro" id="IPR023214">
    <property type="entry name" value="HAD_sf"/>
</dbReference>
<dbReference type="Proteomes" id="UP000011747">
    <property type="component" value="Unassembled WGS sequence"/>
</dbReference>
<dbReference type="PANTHER" id="PTHR10000:SF50">
    <property type="entry name" value="STRESS RESPONSE PROTEIN YHAX"/>
    <property type="match status" value="1"/>
</dbReference>
<keyword evidence="2" id="KW-1185">Reference proteome</keyword>
<dbReference type="Pfam" id="PF08282">
    <property type="entry name" value="Hydrolase_3"/>
    <property type="match status" value="1"/>
</dbReference>
<dbReference type="RefSeq" id="WP_003353783.1">
    <property type="nucleotide sequence ID" value="NZ_JH414748.1"/>
</dbReference>
<dbReference type="NCBIfam" id="TIGR00099">
    <property type="entry name" value="Cof-subfamily"/>
    <property type="match status" value="1"/>
</dbReference>
<dbReference type="HOGENOM" id="CLU_044146_0_2_9"/>
<dbReference type="GO" id="GO:0016791">
    <property type="term" value="F:phosphatase activity"/>
    <property type="evidence" value="ECO:0007669"/>
    <property type="project" value="TreeGrafter"/>
</dbReference>
<dbReference type="NCBIfam" id="TIGR01484">
    <property type="entry name" value="HAD-SF-IIB"/>
    <property type="match status" value="1"/>
</dbReference>
<dbReference type="PATRIC" id="fig|665952.3.peg.1477"/>
<dbReference type="AlphaFoldDB" id="G9QKD8"/>
<name>G9QKD8_9BACI</name>
<protein>
    <submittedName>
        <fullName evidence="1">Cof-like hydrolase</fullName>
    </submittedName>
</protein>
<dbReference type="CDD" id="cd07516">
    <property type="entry name" value="HAD_Pase"/>
    <property type="match status" value="1"/>
</dbReference>
<gene>
    <name evidence="1" type="ORF">HMPREF1015_01677</name>
</gene>
<dbReference type="EMBL" id="ACWF01000075">
    <property type="protein sequence ID" value="EHL78388.1"/>
    <property type="molecule type" value="Genomic_DNA"/>
</dbReference>
<dbReference type="GO" id="GO:0000287">
    <property type="term" value="F:magnesium ion binding"/>
    <property type="evidence" value="ECO:0007669"/>
    <property type="project" value="TreeGrafter"/>
</dbReference>
<dbReference type="Gene3D" id="3.40.50.1000">
    <property type="entry name" value="HAD superfamily/HAD-like"/>
    <property type="match status" value="1"/>
</dbReference>
<evidence type="ECO:0000313" key="1">
    <source>
        <dbReference type="EMBL" id="EHL78388.1"/>
    </source>
</evidence>
<dbReference type="InterPro" id="IPR000150">
    <property type="entry name" value="Cof"/>
</dbReference>
<dbReference type="SUPFAM" id="SSF56784">
    <property type="entry name" value="HAD-like"/>
    <property type="match status" value="1"/>
</dbReference>
<dbReference type="GO" id="GO:0005829">
    <property type="term" value="C:cytosol"/>
    <property type="evidence" value="ECO:0007669"/>
    <property type="project" value="TreeGrafter"/>
</dbReference>
<accession>G9QKD8</accession>
<dbReference type="InterPro" id="IPR036412">
    <property type="entry name" value="HAD-like_sf"/>
</dbReference>
<keyword evidence="1" id="KW-0378">Hydrolase</keyword>